<sequence length="138" mass="16694">MLELIVFLFMLLVVFGQWKVVVLLYIVYLYAKNTSSEKISYKQNPITISHIEDYEYIRNQVLELQNLYSKDEFLNSNKTYYIDEFDKLNKHIINNTMTPKHARTEQVKIINQLLYVNNITPVEYRKWVFIKDFLLKML</sequence>
<keyword evidence="1" id="KW-0812">Transmembrane</keyword>
<name>A0A5J6VJK3_9VIRU</name>
<feature type="transmembrane region" description="Helical" evidence="1">
    <location>
        <begin position="6"/>
        <end position="31"/>
    </location>
</feature>
<accession>A0A5J6VJK3</accession>
<protein>
    <submittedName>
        <fullName evidence="2">Uncharacterized protein</fullName>
    </submittedName>
</protein>
<evidence type="ECO:0000256" key="1">
    <source>
        <dbReference type="SAM" id="Phobius"/>
    </source>
</evidence>
<organism evidence="2">
    <name type="scientific">Megaviridae environmental sample</name>
    <dbReference type="NCBI Taxonomy" id="1737588"/>
    <lineage>
        <taxon>Viruses</taxon>
        <taxon>Varidnaviria</taxon>
        <taxon>Bamfordvirae</taxon>
        <taxon>Nucleocytoviricota</taxon>
        <taxon>Megaviricetes</taxon>
        <taxon>Imitervirales</taxon>
        <taxon>Mimiviridae</taxon>
        <taxon>environmental samples</taxon>
    </lineage>
</organism>
<keyword evidence="1" id="KW-0472">Membrane</keyword>
<proteinExistence type="predicted"/>
<dbReference type="EMBL" id="MN448279">
    <property type="protein sequence ID" value="QFG74110.1"/>
    <property type="molecule type" value="Genomic_DNA"/>
</dbReference>
<keyword evidence="1" id="KW-1133">Transmembrane helix</keyword>
<evidence type="ECO:0000313" key="2">
    <source>
        <dbReference type="EMBL" id="QFG74110.1"/>
    </source>
</evidence>
<reference evidence="2" key="1">
    <citation type="journal article" date="2019" name="Philos. Trans. R. Soc. Lond., B, Biol. Sci.">
        <title>Targeted metagenomic recovery of four divergent viruses reveals shared and distinctive characteristics of giant viruses of marine eukaryotes.</title>
        <authorList>
            <person name="Needham D.M."/>
            <person name="Poirier C."/>
            <person name="Hehenberger E."/>
            <person name="Jimenez V."/>
            <person name="Swalwell J.E."/>
            <person name="Santoro A.E."/>
            <person name="Worden A.Z."/>
        </authorList>
    </citation>
    <scope>NUCLEOTIDE SEQUENCE</scope>
    <source>
        <strain evidence="2">OPacV-662</strain>
    </source>
</reference>